<reference evidence="3 4" key="1">
    <citation type="submission" date="2019-07" db="EMBL/GenBank/DDBJ databases">
        <title>Draft genome assembly of a fouling barnacle, Amphibalanus amphitrite (Darwin, 1854): The first reference genome for Thecostraca.</title>
        <authorList>
            <person name="Kim W."/>
        </authorList>
    </citation>
    <scope>NUCLEOTIDE SEQUENCE [LARGE SCALE GENOMIC DNA]</scope>
    <source>
        <strain evidence="3">SNU_AA5</strain>
        <tissue evidence="3">Soma without cirri and trophi</tissue>
    </source>
</reference>
<dbReference type="AlphaFoldDB" id="A0A6A4X1E0"/>
<dbReference type="CDD" id="cd00037">
    <property type="entry name" value="CLECT"/>
    <property type="match status" value="1"/>
</dbReference>
<accession>A0A6A4X1E0</accession>
<dbReference type="InterPro" id="IPR050111">
    <property type="entry name" value="C-type_lectin/snaclec_domain"/>
</dbReference>
<name>A0A6A4X1E0_AMPAM</name>
<evidence type="ECO:0000313" key="3">
    <source>
        <dbReference type="EMBL" id="KAF0313516.1"/>
    </source>
</evidence>
<dbReference type="Proteomes" id="UP000440578">
    <property type="component" value="Unassembled WGS sequence"/>
</dbReference>
<dbReference type="PROSITE" id="PS50041">
    <property type="entry name" value="C_TYPE_LECTIN_2"/>
    <property type="match status" value="1"/>
</dbReference>
<sequence length="151" mass="16668">MMTWTLCLTLVAAAVSVVAGGCPFRFKAHGDKCYWVSSAVSLYKDAVHECTRLHDGATMITIHDAEENALLAQEVLAHRTSWIGLSRANSSAPWTWVDGSPYDFSLWYMDDPDYVGGDCALINYYDGISGLWAGLDCSEKYEYYACQVAAT</sequence>
<feature type="signal peptide" evidence="1">
    <location>
        <begin position="1"/>
        <end position="20"/>
    </location>
</feature>
<dbReference type="InterPro" id="IPR001304">
    <property type="entry name" value="C-type_lectin-like"/>
</dbReference>
<proteinExistence type="predicted"/>
<gene>
    <name evidence="3" type="primary">LEC3_6</name>
    <name evidence="3" type="ORF">FJT64_015952</name>
</gene>
<dbReference type="Pfam" id="PF00059">
    <property type="entry name" value="Lectin_C"/>
    <property type="match status" value="1"/>
</dbReference>
<dbReference type="SMART" id="SM00034">
    <property type="entry name" value="CLECT"/>
    <property type="match status" value="1"/>
</dbReference>
<dbReference type="EMBL" id="VIIS01000086">
    <property type="protein sequence ID" value="KAF0313516.1"/>
    <property type="molecule type" value="Genomic_DNA"/>
</dbReference>
<protein>
    <submittedName>
        <fullName evidence="3">Lectin BRA-3</fullName>
    </submittedName>
</protein>
<comment type="caution">
    <text evidence="3">The sequence shown here is derived from an EMBL/GenBank/DDBJ whole genome shotgun (WGS) entry which is preliminary data.</text>
</comment>
<keyword evidence="1" id="KW-0732">Signal</keyword>
<evidence type="ECO:0000313" key="4">
    <source>
        <dbReference type="Proteomes" id="UP000440578"/>
    </source>
</evidence>
<evidence type="ECO:0000259" key="2">
    <source>
        <dbReference type="PROSITE" id="PS50041"/>
    </source>
</evidence>
<dbReference type="SUPFAM" id="SSF56436">
    <property type="entry name" value="C-type lectin-like"/>
    <property type="match status" value="1"/>
</dbReference>
<feature type="domain" description="C-type lectin" evidence="2">
    <location>
        <begin position="29"/>
        <end position="143"/>
    </location>
</feature>
<evidence type="ECO:0000256" key="1">
    <source>
        <dbReference type="SAM" id="SignalP"/>
    </source>
</evidence>
<feature type="chain" id="PRO_5025570775" evidence="1">
    <location>
        <begin position="21"/>
        <end position="151"/>
    </location>
</feature>
<organism evidence="3 4">
    <name type="scientific">Amphibalanus amphitrite</name>
    <name type="common">Striped barnacle</name>
    <name type="synonym">Balanus amphitrite</name>
    <dbReference type="NCBI Taxonomy" id="1232801"/>
    <lineage>
        <taxon>Eukaryota</taxon>
        <taxon>Metazoa</taxon>
        <taxon>Ecdysozoa</taxon>
        <taxon>Arthropoda</taxon>
        <taxon>Crustacea</taxon>
        <taxon>Multicrustacea</taxon>
        <taxon>Cirripedia</taxon>
        <taxon>Thoracica</taxon>
        <taxon>Thoracicalcarea</taxon>
        <taxon>Balanomorpha</taxon>
        <taxon>Balanoidea</taxon>
        <taxon>Balanidae</taxon>
        <taxon>Amphibalaninae</taxon>
        <taxon>Amphibalanus</taxon>
    </lineage>
</organism>
<dbReference type="PANTHER" id="PTHR22803">
    <property type="entry name" value="MANNOSE, PHOSPHOLIPASE, LECTIN RECEPTOR RELATED"/>
    <property type="match status" value="1"/>
</dbReference>
<keyword evidence="4" id="KW-1185">Reference proteome</keyword>
<dbReference type="OrthoDB" id="8950604at2759"/>
<dbReference type="Gene3D" id="3.10.100.10">
    <property type="entry name" value="Mannose-Binding Protein A, subunit A"/>
    <property type="match status" value="1"/>
</dbReference>
<dbReference type="InterPro" id="IPR016186">
    <property type="entry name" value="C-type_lectin-like/link_sf"/>
</dbReference>
<dbReference type="InterPro" id="IPR016187">
    <property type="entry name" value="CTDL_fold"/>
</dbReference>